<dbReference type="PANTHER" id="PTHR37984">
    <property type="entry name" value="PROTEIN CBG26694"/>
    <property type="match status" value="1"/>
</dbReference>
<dbReference type="SUPFAM" id="SSF50630">
    <property type="entry name" value="Acid proteases"/>
    <property type="match status" value="1"/>
</dbReference>
<evidence type="ECO:0000256" key="3">
    <source>
        <dbReference type="ARBA" id="ARBA00022695"/>
    </source>
</evidence>
<feature type="compositionally biased region" description="Basic residues" evidence="8">
    <location>
        <begin position="495"/>
        <end position="506"/>
    </location>
</feature>
<evidence type="ECO:0000256" key="6">
    <source>
        <dbReference type="ARBA" id="ARBA00022801"/>
    </source>
</evidence>
<dbReference type="CDD" id="cd00303">
    <property type="entry name" value="retropepsin_like"/>
    <property type="match status" value="1"/>
</dbReference>
<protein>
    <recommendedName>
        <fullName evidence="1">RNA-directed DNA polymerase</fullName>
        <ecNumber evidence="1">2.7.7.49</ecNumber>
    </recommendedName>
</protein>
<dbReference type="PANTHER" id="PTHR37984:SF5">
    <property type="entry name" value="PROTEIN NYNRIN-LIKE"/>
    <property type="match status" value="1"/>
</dbReference>
<dbReference type="InterPro" id="IPR041588">
    <property type="entry name" value="Integrase_H2C2"/>
</dbReference>
<accession>A0ABQ9J2S9</accession>
<evidence type="ECO:0000256" key="1">
    <source>
        <dbReference type="ARBA" id="ARBA00012493"/>
    </source>
</evidence>
<organism evidence="10 11">
    <name type="scientific">Molorchus minor</name>
    <dbReference type="NCBI Taxonomy" id="1323400"/>
    <lineage>
        <taxon>Eukaryota</taxon>
        <taxon>Metazoa</taxon>
        <taxon>Ecdysozoa</taxon>
        <taxon>Arthropoda</taxon>
        <taxon>Hexapoda</taxon>
        <taxon>Insecta</taxon>
        <taxon>Pterygota</taxon>
        <taxon>Neoptera</taxon>
        <taxon>Endopterygota</taxon>
        <taxon>Coleoptera</taxon>
        <taxon>Polyphaga</taxon>
        <taxon>Cucujiformia</taxon>
        <taxon>Chrysomeloidea</taxon>
        <taxon>Cerambycidae</taxon>
        <taxon>Lamiinae</taxon>
        <taxon>Monochamini</taxon>
        <taxon>Molorchus</taxon>
    </lineage>
</organism>
<dbReference type="PROSITE" id="PS00141">
    <property type="entry name" value="ASP_PROTEASE"/>
    <property type="match status" value="1"/>
</dbReference>
<keyword evidence="2" id="KW-0808">Transferase</keyword>
<dbReference type="PROSITE" id="PS50994">
    <property type="entry name" value="INTEGRASE"/>
    <property type="match status" value="1"/>
</dbReference>
<dbReference type="Gene3D" id="3.30.420.10">
    <property type="entry name" value="Ribonuclease H-like superfamily/Ribonuclease H"/>
    <property type="match status" value="1"/>
</dbReference>
<evidence type="ECO:0000256" key="2">
    <source>
        <dbReference type="ARBA" id="ARBA00022679"/>
    </source>
</evidence>
<keyword evidence="7" id="KW-0695">RNA-directed DNA polymerase</keyword>
<evidence type="ECO:0000259" key="9">
    <source>
        <dbReference type="PROSITE" id="PS50994"/>
    </source>
</evidence>
<dbReference type="EMBL" id="JAPWTJ010001515">
    <property type="protein sequence ID" value="KAJ8971183.1"/>
    <property type="molecule type" value="Genomic_DNA"/>
</dbReference>
<proteinExistence type="predicted"/>
<evidence type="ECO:0000256" key="7">
    <source>
        <dbReference type="ARBA" id="ARBA00022918"/>
    </source>
</evidence>
<keyword evidence="4" id="KW-0540">Nuclease</keyword>
<evidence type="ECO:0000313" key="10">
    <source>
        <dbReference type="EMBL" id="KAJ8971183.1"/>
    </source>
</evidence>
<sequence length="506" mass="58873">MMIVRERGLLYTENVIQTINLLTTSLPRINIKINGRTFPALLDSGAALNVIAAKYTRDKPPVKNGRLISLACGPQAVATYGDITYDVQINKRSYTTTFTIIDELNEEIILGMPFLQVNKGLMDFDRKCMYLGQSNRHTVFWAQVHENSSDAKIPETLNIPTKHQELLTPLFTEFVELFEETTVPEFETPKRSNTLNEDNINIIGIDTLTTECIQQQKQSEGFQRDIATWRRLMDTPDRTPEEVDFLENHLVKDNALWKRIGNKLLIVVPRGMVKKVIQVHHEDADHPGADETKRQIERRFFFPENETSNSSLYTYMYPMCSRPYEESHQKNRYVIIAEDIFTKWTEAKAFVKVTAREIVNYLEQELIPRFGYPKLIISDNGTQFTGTKFQEWCRKKNISTLQVAVYHQRANPVERRVQEKSPKSWDKQLPKIMGTLRSRQNNATQQTPYFAVYGTEIPRRGEWNHPELVKEMKSRPTAGDRQERARENQTEYQKKIYRKNSTRGKV</sequence>
<dbReference type="InterPro" id="IPR012337">
    <property type="entry name" value="RNaseH-like_sf"/>
</dbReference>
<dbReference type="Pfam" id="PF17921">
    <property type="entry name" value="Integrase_H2C2"/>
    <property type="match status" value="1"/>
</dbReference>
<dbReference type="InterPro" id="IPR036397">
    <property type="entry name" value="RNaseH_sf"/>
</dbReference>
<dbReference type="InterPro" id="IPR001969">
    <property type="entry name" value="Aspartic_peptidase_AS"/>
</dbReference>
<feature type="domain" description="Integrase catalytic" evidence="9">
    <location>
        <begin position="299"/>
        <end position="415"/>
    </location>
</feature>
<keyword evidence="3" id="KW-0548">Nucleotidyltransferase</keyword>
<evidence type="ECO:0000256" key="8">
    <source>
        <dbReference type="SAM" id="MobiDB-lite"/>
    </source>
</evidence>
<dbReference type="InterPro" id="IPR001584">
    <property type="entry name" value="Integrase_cat-core"/>
</dbReference>
<dbReference type="InterPro" id="IPR050951">
    <property type="entry name" value="Retrovirus_Pol_polyprotein"/>
</dbReference>
<dbReference type="EC" id="2.7.7.49" evidence="1"/>
<dbReference type="Proteomes" id="UP001162164">
    <property type="component" value="Unassembled WGS sequence"/>
</dbReference>
<evidence type="ECO:0000256" key="4">
    <source>
        <dbReference type="ARBA" id="ARBA00022722"/>
    </source>
</evidence>
<keyword evidence="11" id="KW-1185">Reference proteome</keyword>
<feature type="compositionally biased region" description="Basic and acidic residues" evidence="8">
    <location>
        <begin position="464"/>
        <end position="494"/>
    </location>
</feature>
<dbReference type="SUPFAM" id="SSF53098">
    <property type="entry name" value="Ribonuclease H-like"/>
    <property type="match status" value="1"/>
</dbReference>
<feature type="region of interest" description="Disordered" evidence="8">
    <location>
        <begin position="464"/>
        <end position="506"/>
    </location>
</feature>
<dbReference type="InterPro" id="IPR021109">
    <property type="entry name" value="Peptidase_aspartic_dom_sf"/>
</dbReference>
<gene>
    <name evidence="10" type="ORF">NQ317_003561</name>
</gene>
<dbReference type="Gene3D" id="2.40.70.10">
    <property type="entry name" value="Acid Proteases"/>
    <property type="match status" value="1"/>
</dbReference>
<keyword evidence="5" id="KW-0255">Endonuclease</keyword>
<reference evidence="10" key="1">
    <citation type="journal article" date="2023" name="Insect Mol. Biol.">
        <title>Genome sequencing provides insights into the evolution of gene families encoding plant cell wall-degrading enzymes in longhorned beetles.</title>
        <authorList>
            <person name="Shin N.R."/>
            <person name="Okamura Y."/>
            <person name="Kirsch R."/>
            <person name="Pauchet Y."/>
        </authorList>
    </citation>
    <scope>NUCLEOTIDE SEQUENCE</scope>
    <source>
        <strain evidence="10">MMC_N1</strain>
    </source>
</reference>
<dbReference type="Gene3D" id="1.10.340.70">
    <property type="match status" value="1"/>
</dbReference>
<comment type="caution">
    <text evidence="10">The sequence shown here is derived from an EMBL/GenBank/DDBJ whole genome shotgun (WGS) entry which is preliminary data.</text>
</comment>
<evidence type="ECO:0000256" key="5">
    <source>
        <dbReference type="ARBA" id="ARBA00022759"/>
    </source>
</evidence>
<name>A0ABQ9J2S9_9CUCU</name>
<keyword evidence="6" id="KW-0378">Hydrolase</keyword>
<dbReference type="Pfam" id="PF13975">
    <property type="entry name" value="gag-asp_proteas"/>
    <property type="match status" value="1"/>
</dbReference>
<evidence type="ECO:0000313" key="11">
    <source>
        <dbReference type="Proteomes" id="UP001162164"/>
    </source>
</evidence>